<dbReference type="SUPFAM" id="SSF57903">
    <property type="entry name" value="FYVE/PHD zinc finger"/>
    <property type="match status" value="1"/>
</dbReference>
<accession>A0A6J0URL2</accession>
<evidence type="ECO:0000256" key="2">
    <source>
        <dbReference type="SAM" id="MobiDB-lite"/>
    </source>
</evidence>
<dbReference type="GO" id="GO:0071353">
    <property type="term" value="P:cellular response to interleukin-4"/>
    <property type="evidence" value="ECO:0007669"/>
    <property type="project" value="UniProtKB-ARBA"/>
</dbReference>
<dbReference type="SUPFAM" id="SSF57997">
    <property type="entry name" value="Tropomyosin"/>
    <property type="match status" value="1"/>
</dbReference>
<evidence type="ECO:0000313" key="5">
    <source>
        <dbReference type="RefSeq" id="XP_020660809.2"/>
    </source>
</evidence>
<dbReference type="CTD" id="285180"/>
<dbReference type="Pfam" id="PF02759">
    <property type="entry name" value="RUN"/>
    <property type="match status" value="1"/>
</dbReference>
<dbReference type="SUPFAM" id="SSF140741">
    <property type="entry name" value="RUN domain-like"/>
    <property type="match status" value="1"/>
</dbReference>
<dbReference type="PANTHER" id="PTHR46753:SF5">
    <property type="entry name" value="RUN AND FYVE DOMAIN CONTAINING 4"/>
    <property type="match status" value="1"/>
</dbReference>
<dbReference type="KEGG" id="pvt:110085208"/>
<keyword evidence="4" id="KW-1185">Reference proteome</keyword>
<feature type="coiled-coil region" evidence="1">
    <location>
        <begin position="848"/>
        <end position="911"/>
    </location>
</feature>
<evidence type="ECO:0000313" key="4">
    <source>
        <dbReference type="Proteomes" id="UP001652642"/>
    </source>
</evidence>
<dbReference type="GO" id="GO:0005776">
    <property type="term" value="C:autophagosome"/>
    <property type="evidence" value="ECO:0007669"/>
    <property type="project" value="UniProtKB-SubCell"/>
</dbReference>
<evidence type="ECO:0000256" key="1">
    <source>
        <dbReference type="SAM" id="Coils"/>
    </source>
</evidence>
<feature type="coiled-coil region" evidence="1">
    <location>
        <begin position="344"/>
        <end position="501"/>
    </location>
</feature>
<dbReference type="Gene3D" id="1.20.58.900">
    <property type="match status" value="1"/>
</dbReference>
<protein>
    <submittedName>
        <fullName evidence="5 6">RUN and FYVE domain-containing protein 4 isoform X1</fullName>
    </submittedName>
</protein>
<dbReference type="GO" id="GO:0005764">
    <property type="term" value="C:lysosome"/>
    <property type="evidence" value="ECO:0007669"/>
    <property type="project" value="UniProtKB-SubCell"/>
</dbReference>
<dbReference type="PROSITE" id="PS50826">
    <property type="entry name" value="RUN"/>
    <property type="match status" value="1"/>
</dbReference>
<dbReference type="Proteomes" id="UP001652642">
    <property type="component" value="Chromosome 1"/>
</dbReference>
<gene>
    <name evidence="5 6" type="primary">RUFY4</name>
</gene>
<dbReference type="InterPro" id="IPR011011">
    <property type="entry name" value="Znf_FYVE_PHD"/>
</dbReference>
<evidence type="ECO:0000313" key="6">
    <source>
        <dbReference type="RefSeq" id="XP_072841372.1"/>
    </source>
</evidence>
<dbReference type="GO" id="GO:0031410">
    <property type="term" value="C:cytoplasmic vesicle"/>
    <property type="evidence" value="ECO:0007669"/>
    <property type="project" value="UniProtKB-KW"/>
</dbReference>
<dbReference type="GO" id="GO:0051050">
    <property type="term" value="P:positive regulation of transport"/>
    <property type="evidence" value="ECO:0007669"/>
    <property type="project" value="UniProtKB-ARBA"/>
</dbReference>
<dbReference type="GeneID" id="110085208"/>
<feature type="coiled-coil region" evidence="1">
    <location>
        <begin position="526"/>
        <end position="560"/>
    </location>
</feature>
<dbReference type="RefSeq" id="XP_020660809.2">
    <property type="nucleotide sequence ID" value="XM_020805150.2"/>
</dbReference>
<name>A0A6J0URL2_9SAUR</name>
<feature type="region of interest" description="Disordered" evidence="2">
    <location>
        <begin position="184"/>
        <end position="234"/>
    </location>
</feature>
<dbReference type="InterPro" id="IPR037213">
    <property type="entry name" value="Run_dom_sf"/>
</dbReference>
<dbReference type="AlphaFoldDB" id="A0A6J0URL2"/>
<dbReference type="Pfam" id="PF25366">
    <property type="entry name" value="RUFY4"/>
    <property type="match status" value="1"/>
</dbReference>
<dbReference type="GO" id="GO:0008270">
    <property type="term" value="F:zinc ion binding"/>
    <property type="evidence" value="ECO:0007669"/>
    <property type="project" value="UniProtKB-KW"/>
</dbReference>
<dbReference type="GO" id="GO:0007033">
    <property type="term" value="P:vacuole organization"/>
    <property type="evidence" value="ECO:0007669"/>
    <property type="project" value="UniProtKB-ARBA"/>
</dbReference>
<feature type="coiled-coil region" evidence="1">
    <location>
        <begin position="589"/>
        <end position="775"/>
    </location>
</feature>
<dbReference type="GO" id="GO:0006914">
    <property type="term" value="P:autophagy"/>
    <property type="evidence" value="ECO:0007669"/>
    <property type="project" value="UniProtKB-KW"/>
</dbReference>
<dbReference type="InterPro" id="IPR059036">
    <property type="entry name" value="RUFY4_dom"/>
</dbReference>
<evidence type="ECO:0000259" key="3">
    <source>
        <dbReference type="PROSITE" id="PS50826"/>
    </source>
</evidence>
<dbReference type="CDD" id="cd00065">
    <property type="entry name" value="FYVE_like_SF"/>
    <property type="match status" value="1"/>
</dbReference>
<dbReference type="OrthoDB" id="9044749at2759"/>
<keyword evidence="1" id="KW-0175">Coiled coil</keyword>
<reference evidence="4 5" key="1">
    <citation type="submission" date="2025-05" db="UniProtKB">
        <authorList>
            <consortium name="RefSeq"/>
        </authorList>
    </citation>
    <scope>NUCLEOTIDE SEQUENCE [LARGE SCALE GENOMIC DNA]</scope>
</reference>
<feature type="compositionally biased region" description="Basic and acidic residues" evidence="2">
    <location>
        <begin position="192"/>
        <end position="207"/>
    </location>
</feature>
<dbReference type="InterPro" id="IPR004012">
    <property type="entry name" value="Run_dom"/>
</dbReference>
<feature type="compositionally biased region" description="Basic and acidic residues" evidence="2">
    <location>
        <begin position="215"/>
        <end position="234"/>
    </location>
</feature>
<proteinExistence type="predicted"/>
<dbReference type="PANTHER" id="PTHR46753">
    <property type="entry name" value="FYVE AND COILED-COIL DOMAIN-CONTAINING PROTEIN 1"/>
    <property type="match status" value="1"/>
</dbReference>
<organism evidence="4 5">
    <name type="scientific">Pogona vitticeps</name>
    <name type="common">central bearded dragon</name>
    <dbReference type="NCBI Taxonomy" id="103695"/>
    <lineage>
        <taxon>Eukaryota</taxon>
        <taxon>Metazoa</taxon>
        <taxon>Chordata</taxon>
        <taxon>Craniata</taxon>
        <taxon>Vertebrata</taxon>
        <taxon>Euteleostomi</taxon>
        <taxon>Lepidosauria</taxon>
        <taxon>Squamata</taxon>
        <taxon>Bifurcata</taxon>
        <taxon>Unidentata</taxon>
        <taxon>Episquamata</taxon>
        <taxon>Toxicofera</taxon>
        <taxon>Iguania</taxon>
        <taxon>Acrodonta</taxon>
        <taxon>Agamidae</taxon>
        <taxon>Amphibolurinae</taxon>
        <taxon>Pogona</taxon>
    </lineage>
</organism>
<dbReference type="RefSeq" id="XP_072841372.1">
    <property type="nucleotide sequence ID" value="XM_072985271.1"/>
</dbReference>
<sequence>MESSRELLHVIKDLKNVVTELNANYHEQGLPVTDGSQELQQFCAQLEFLLQYDLKEKRNLFGQKKDYWDFLSRILTKLHGGTHAGVQHVTFLDKLKTPVGRGRAFIRYCLVHQQLAETLQLCFMEPRVTSEWYYARSPFLDQKLWLDILSSLYELDGVAFHLALCRADLDVAWPMGSEALPRCTVPSTSHTQVEKPTSEVISSHRDPVSNQTHGDSLRTKEHYGPKTPPDDLLRPELENSVEKWVGVWRRRKNSLLQMGSLLNLNYFMERQVQLPVAGKEGQRLSSELKVLQLKEQSKEQPSNISSTQELYSLLSQPQHYLCTDVERPPQVMSEGGSCWKQKDLRILTSELDDLRMKLAQQQEENISLRQTFSEENRALKEQLAKHEEQYREKMDEQEKQQQEMAEVVESIRKAEEKIASLTSECQEARDKKGAAERGLEEAEQRLSFLEAERRKHLADIKAQELRHQLMVSRCQGLQEKLKACEENLERRETQVSALNSHHDQLGMTEELSEGTRYKPAETMLEKSLLREKLERNLAEIEGLERERETLMETLVSREQSLMFTKLEVEDLQKKLLVCQEHVVILQTSLEEQEKALRNKEAGAQDLQRNLQDQSAQLQKALGEKLTLEAQLQEVTSKKSQLEAQIAEEQGRYEKTLQELKGQLGAFEKELARLQEEKQQFQATLQQLLEEREALAKHAESTAATLEGQTQEVTQLRSELEAVKATSQALQKTSQEENETVTSALRQQCLQLKNQVEQLEQEKTQAISRAKELLEQCWEWPVGDEEATSPEMQKGTSAEKNTYGIVRSCLTDKDVLQADELHGLERPVKKSGSAKHRTEAHGKCLTSHLDIIIENVRQAKQTLQTKENTTKHLMEQLSRCQQEKKELQLLLEKSHQESEEKEKKNKQELLEERELIYSMKKKLLELLREKDALWQKTESLASAEACTAPQNSGMCTLCKKDFRLMSRRYQCSLCRNTVCHACSVSSGHKERCCLPCHQKRNGQST</sequence>
<feature type="domain" description="RUN" evidence="3">
    <location>
        <begin position="33"/>
        <end position="167"/>
    </location>
</feature>